<accession>A0A5R9Q558</accession>
<proteinExistence type="predicted"/>
<reference evidence="1 2" key="1">
    <citation type="submission" date="2018-01" db="EMBL/GenBank/DDBJ databases">
        <title>Co-occurrence of chitin degradation, pigmentation and bioactivity in marine Pseudoalteromonas.</title>
        <authorList>
            <person name="Paulsen S."/>
            <person name="Gram L."/>
            <person name="Machado H."/>
        </authorList>
    </citation>
    <scope>NUCLEOTIDE SEQUENCE [LARGE SCALE GENOMIC DNA]</scope>
    <source>
        <strain evidence="1 2">S3663</strain>
    </source>
</reference>
<protein>
    <recommendedName>
        <fullName evidence="3">DUF1496 domain-containing protein</fullName>
    </recommendedName>
</protein>
<evidence type="ECO:0000313" key="1">
    <source>
        <dbReference type="EMBL" id="TLX48283.1"/>
    </source>
</evidence>
<dbReference type="Proteomes" id="UP000309186">
    <property type="component" value="Unassembled WGS sequence"/>
</dbReference>
<dbReference type="InterPro" id="IPR009971">
    <property type="entry name" value="DUF1496"/>
</dbReference>
<dbReference type="AlphaFoldDB" id="A0A5R9Q558"/>
<sequence>MTYNKFSFISLVITSLFISGYGYANPKLNKTNLFLDNLTPVCWYKDAKYSEGALIVMADKLFVCSNKFDNQTNSQLIWRIADENGQPLPHKPKKSIRIN</sequence>
<dbReference type="Pfam" id="PF07383">
    <property type="entry name" value="DUF1496"/>
    <property type="match status" value="1"/>
</dbReference>
<comment type="caution">
    <text evidence="1">The sequence shown here is derived from an EMBL/GenBank/DDBJ whole genome shotgun (WGS) entry which is preliminary data.</text>
</comment>
<dbReference type="EMBL" id="PPSW01000007">
    <property type="protein sequence ID" value="TLX48283.1"/>
    <property type="molecule type" value="Genomic_DNA"/>
</dbReference>
<evidence type="ECO:0000313" key="2">
    <source>
        <dbReference type="Proteomes" id="UP000309186"/>
    </source>
</evidence>
<organism evidence="1 2">
    <name type="scientific">Pseudoalteromonas phenolica</name>
    <dbReference type="NCBI Taxonomy" id="161398"/>
    <lineage>
        <taxon>Bacteria</taxon>
        <taxon>Pseudomonadati</taxon>
        <taxon>Pseudomonadota</taxon>
        <taxon>Gammaproteobacteria</taxon>
        <taxon>Alteromonadales</taxon>
        <taxon>Pseudoalteromonadaceae</taxon>
        <taxon>Pseudoalteromonas</taxon>
    </lineage>
</organism>
<dbReference type="RefSeq" id="WP_138479530.1">
    <property type="nucleotide sequence ID" value="NZ_PPSW01000007.1"/>
</dbReference>
<gene>
    <name evidence="1" type="ORF">C1E24_05660</name>
</gene>
<dbReference type="OrthoDB" id="6400575at2"/>
<name>A0A5R9Q558_9GAMM</name>
<evidence type="ECO:0008006" key="3">
    <source>
        <dbReference type="Google" id="ProtNLM"/>
    </source>
</evidence>